<dbReference type="SUPFAM" id="SSF55729">
    <property type="entry name" value="Acyl-CoA N-acyltransferases (Nat)"/>
    <property type="match status" value="1"/>
</dbReference>
<dbReference type="Proteomes" id="UP000199439">
    <property type="component" value="Unassembled WGS sequence"/>
</dbReference>
<gene>
    <name evidence="1" type="ORF">SAMN04487987_10461</name>
</gene>
<evidence type="ECO:0000313" key="1">
    <source>
        <dbReference type="EMBL" id="SFD11104.1"/>
    </source>
</evidence>
<dbReference type="RefSeq" id="WP_092851014.1">
    <property type="nucleotide sequence ID" value="NZ_FOMI01000004.1"/>
</dbReference>
<dbReference type="OrthoDB" id="1432791at2"/>
<accession>A0A1I1PMJ7</accession>
<dbReference type="AlphaFoldDB" id="A0A1I1PMJ7"/>
<keyword evidence="2" id="KW-1185">Reference proteome</keyword>
<evidence type="ECO:0000313" key="2">
    <source>
        <dbReference type="Proteomes" id="UP000199439"/>
    </source>
</evidence>
<proteinExistence type="predicted"/>
<dbReference type="STRING" id="870482.SAMN04487987_10461"/>
<reference evidence="2" key="1">
    <citation type="submission" date="2016-10" db="EMBL/GenBank/DDBJ databases">
        <authorList>
            <person name="Varghese N."/>
            <person name="Submissions S."/>
        </authorList>
    </citation>
    <scope>NUCLEOTIDE SEQUENCE [LARGE SCALE GENOMIC DNA]</scope>
    <source>
        <strain evidence="2">DSM 25730</strain>
    </source>
</reference>
<name>A0A1I1PMJ7_9FLAO</name>
<organism evidence="1 2">
    <name type="scientific">Algibacter pectinivorans</name>
    <dbReference type="NCBI Taxonomy" id="870482"/>
    <lineage>
        <taxon>Bacteria</taxon>
        <taxon>Pseudomonadati</taxon>
        <taxon>Bacteroidota</taxon>
        <taxon>Flavobacteriia</taxon>
        <taxon>Flavobacteriales</taxon>
        <taxon>Flavobacteriaceae</taxon>
        <taxon>Algibacter</taxon>
    </lineage>
</organism>
<protein>
    <submittedName>
        <fullName evidence="1">Uncharacterized protein</fullName>
    </submittedName>
</protein>
<dbReference type="Gene3D" id="3.40.630.30">
    <property type="match status" value="1"/>
</dbReference>
<dbReference type="EMBL" id="FOMI01000004">
    <property type="protein sequence ID" value="SFD11104.1"/>
    <property type="molecule type" value="Genomic_DNA"/>
</dbReference>
<sequence length="190" mass="22226">MDTILDTDIISVIEKAEAYCFEEDIEIKLVYKLSNKTLELISERSKELSTLYYVDVDMLRTRAENGCFILKKNDRIYGHIFVHEHHVKGHSVFERTSLWVDRDCRNYNLGLLLMSRMTELFSNSFLISVAQTPKVHHYNELLGMTHVTLAKMSVGLVEELEKLGKLRDELNFKYYVNDCFKSEIGHLKQI</sequence>
<dbReference type="InterPro" id="IPR016181">
    <property type="entry name" value="Acyl_CoA_acyltransferase"/>
</dbReference>